<dbReference type="SUPFAM" id="SSF53067">
    <property type="entry name" value="Actin-like ATPase domain"/>
    <property type="match status" value="2"/>
</dbReference>
<dbReference type="InterPro" id="IPR004619">
    <property type="entry name" value="Type_III_PanK"/>
</dbReference>
<evidence type="ECO:0000256" key="9">
    <source>
        <dbReference type="ARBA" id="ARBA00022741"/>
    </source>
</evidence>
<comment type="cofactor">
    <cofactor evidence="2">
        <name>K(+)</name>
        <dbReference type="ChEBI" id="CHEBI:29103"/>
    </cofactor>
</comment>
<keyword evidence="8 16" id="KW-0808">Transferase</keyword>
<feature type="binding site" evidence="16">
    <location>
        <begin position="6"/>
        <end position="13"/>
    </location>
    <ligand>
        <name>ATP</name>
        <dbReference type="ChEBI" id="CHEBI:30616"/>
    </ligand>
</feature>
<evidence type="ECO:0000256" key="14">
    <source>
        <dbReference type="ARBA" id="ARBA00038036"/>
    </source>
</evidence>
<dbReference type="EC" id="2.7.1.33" evidence="6 16"/>
<evidence type="ECO:0000256" key="1">
    <source>
        <dbReference type="ARBA" id="ARBA00001206"/>
    </source>
</evidence>
<dbReference type="GO" id="GO:0005737">
    <property type="term" value="C:cytoplasm"/>
    <property type="evidence" value="ECO:0007669"/>
    <property type="project" value="UniProtKB-SubCell"/>
</dbReference>
<dbReference type="GO" id="GO:0046872">
    <property type="term" value="F:metal ion binding"/>
    <property type="evidence" value="ECO:0007669"/>
    <property type="project" value="UniProtKB-KW"/>
</dbReference>
<dbReference type="Pfam" id="PF03309">
    <property type="entry name" value="Pan_kinase"/>
    <property type="match status" value="1"/>
</dbReference>
<evidence type="ECO:0000313" key="17">
    <source>
        <dbReference type="EMBL" id="CAA9502659.1"/>
    </source>
</evidence>
<name>A0A6J4SQK8_9ACTN</name>
<dbReference type="NCBIfam" id="TIGR00671">
    <property type="entry name" value="baf"/>
    <property type="match status" value="1"/>
</dbReference>
<comment type="function">
    <text evidence="16">Catalyzes the phosphorylation of pantothenate (Pan), the first step in CoA biosynthesis.</text>
</comment>
<feature type="binding site" evidence="16">
    <location>
        <begin position="107"/>
        <end position="110"/>
    </location>
    <ligand>
        <name>substrate</name>
    </ligand>
</feature>
<evidence type="ECO:0000256" key="2">
    <source>
        <dbReference type="ARBA" id="ARBA00001958"/>
    </source>
</evidence>
<dbReference type="EMBL" id="CADCVU010000118">
    <property type="protein sequence ID" value="CAA9502659.1"/>
    <property type="molecule type" value="Genomic_DNA"/>
</dbReference>
<gene>
    <name evidence="16" type="primary">coaX</name>
    <name evidence="17" type="ORF">AVDCRST_MAG45-1411</name>
</gene>
<comment type="caution">
    <text evidence="16">Lacks conserved residue(s) required for the propagation of feature annotation.</text>
</comment>
<protein>
    <recommendedName>
        <fullName evidence="15 16">Type III pantothenate kinase</fullName>
        <ecNumber evidence="6 16">2.7.1.33</ecNumber>
    </recommendedName>
    <alternativeName>
        <fullName evidence="16">PanK-III</fullName>
    </alternativeName>
    <alternativeName>
        <fullName evidence="16">Pantothenic acid kinase</fullName>
    </alternativeName>
</protein>
<evidence type="ECO:0000256" key="4">
    <source>
        <dbReference type="ARBA" id="ARBA00005225"/>
    </source>
</evidence>
<evidence type="ECO:0000256" key="7">
    <source>
        <dbReference type="ARBA" id="ARBA00022490"/>
    </source>
</evidence>
<keyword evidence="11 16" id="KW-0067">ATP-binding</keyword>
<dbReference type="Gene3D" id="3.30.420.40">
    <property type="match status" value="2"/>
</dbReference>
<keyword evidence="12 16" id="KW-0630">Potassium</keyword>
<feature type="binding site" evidence="16">
    <location>
        <position position="129"/>
    </location>
    <ligand>
        <name>K(+)</name>
        <dbReference type="ChEBI" id="CHEBI:29103"/>
    </ligand>
</feature>
<evidence type="ECO:0000256" key="11">
    <source>
        <dbReference type="ARBA" id="ARBA00022840"/>
    </source>
</evidence>
<evidence type="ECO:0000256" key="16">
    <source>
        <dbReference type="HAMAP-Rule" id="MF_01274"/>
    </source>
</evidence>
<accession>A0A6J4SQK8</accession>
<evidence type="ECO:0000256" key="3">
    <source>
        <dbReference type="ARBA" id="ARBA00004496"/>
    </source>
</evidence>
<proteinExistence type="inferred from homology"/>
<dbReference type="PANTHER" id="PTHR34265">
    <property type="entry name" value="TYPE III PANTOTHENATE KINASE"/>
    <property type="match status" value="1"/>
</dbReference>
<dbReference type="GO" id="GO:0004594">
    <property type="term" value="F:pantothenate kinase activity"/>
    <property type="evidence" value="ECO:0007669"/>
    <property type="project" value="UniProtKB-UniRule"/>
</dbReference>
<dbReference type="GO" id="GO:0015937">
    <property type="term" value="P:coenzyme A biosynthetic process"/>
    <property type="evidence" value="ECO:0007669"/>
    <property type="project" value="UniProtKB-UniRule"/>
</dbReference>
<dbReference type="UniPathway" id="UPA00241">
    <property type="reaction ID" value="UER00352"/>
</dbReference>
<keyword evidence="10 16" id="KW-0418">Kinase</keyword>
<dbReference type="CDD" id="cd24015">
    <property type="entry name" value="ASKHA_NBD_PanK-III"/>
    <property type="match status" value="1"/>
</dbReference>
<keyword evidence="16" id="KW-0479">Metal-binding</keyword>
<keyword evidence="13 16" id="KW-0173">Coenzyme A biosynthesis</keyword>
<evidence type="ECO:0000256" key="13">
    <source>
        <dbReference type="ARBA" id="ARBA00022993"/>
    </source>
</evidence>
<evidence type="ECO:0000256" key="6">
    <source>
        <dbReference type="ARBA" id="ARBA00012102"/>
    </source>
</evidence>
<organism evidence="17">
    <name type="scientific">uncultured Solirubrobacterales bacterium</name>
    <dbReference type="NCBI Taxonomy" id="768556"/>
    <lineage>
        <taxon>Bacteria</taxon>
        <taxon>Bacillati</taxon>
        <taxon>Actinomycetota</taxon>
        <taxon>Thermoleophilia</taxon>
        <taxon>Solirubrobacterales</taxon>
        <taxon>environmental samples</taxon>
    </lineage>
</organism>
<dbReference type="NCBIfam" id="NF009855">
    <property type="entry name" value="PRK13321.1"/>
    <property type="match status" value="1"/>
</dbReference>
<comment type="subunit">
    <text evidence="5 16">Homodimer.</text>
</comment>
<reference evidence="17" key="1">
    <citation type="submission" date="2020-02" db="EMBL/GenBank/DDBJ databases">
        <authorList>
            <person name="Meier V. D."/>
        </authorList>
    </citation>
    <scope>NUCLEOTIDE SEQUENCE</scope>
    <source>
        <strain evidence="17">AVDCRST_MAG45</strain>
    </source>
</reference>
<dbReference type="PANTHER" id="PTHR34265:SF1">
    <property type="entry name" value="TYPE III PANTOTHENATE KINASE"/>
    <property type="match status" value="1"/>
</dbReference>
<dbReference type="InterPro" id="IPR043129">
    <property type="entry name" value="ATPase_NBD"/>
</dbReference>
<evidence type="ECO:0000256" key="8">
    <source>
        <dbReference type="ARBA" id="ARBA00022679"/>
    </source>
</evidence>
<comment type="pathway">
    <text evidence="4 16">Cofactor biosynthesis; coenzyme A biosynthesis; CoA from (R)-pantothenate: step 1/5.</text>
</comment>
<comment type="catalytic activity">
    <reaction evidence="1 16">
        <text>(R)-pantothenate + ATP = (R)-4'-phosphopantothenate + ADP + H(+)</text>
        <dbReference type="Rhea" id="RHEA:16373"/>
        <dbReference type="ChEBI" id="CHEBI:10986"/>
        <dbReference type="ChEBI" id="CHEBI:15378"/>
        <dbReference type="ChEBI" id="CHEBI:29032"/>
        <dbReference type="ChEBI" id="CHEBI:30616"/>
        <dbReference type="ChEBI" id="CHEBI:456216"/>
        <dbReference type="EC" id="2.7.1.33"/>
    </reaction>
</comment>
<dbReference type="HAMAP" id="MF_01274">
    <property type="entry name" value="Pantothen_kinase_3"/>
    <property type="match status" value="1"/>
</dbReference>
<comment type="similarity">
    <text evidence="14 16">Belongs to the type III pantothenate kinase family.</text>
</comment>
<feature type="binding site" evidence="16">
    <location>
        <position position="184"/>
    </location>
    <ligand>
        <name>substrate</name>
    </ligand>
</feature>
<comment type="cofactor">
    <cofactor evidence="16">
        <name>NH4(+)</name>
        <dbReference type="ChEBI" id="CHEBI:28938"/>
    </cofactor>
    <cofactor evidence="16">
        <name>K(+)</name>
        <dbReference type="ChEBI" id="CHEBI:29103"/>
    </cofactor>
    <text evidence="16">A monovalent cation. Ammonium or potassium.</text>
</comment>
<feature type="active site" description="Proton acceptor" evidence="16">
    <location>
        <position position="109"/>
    </location>
</feature>
<comment type="subcellular location">
    <subcellularLocation>
        <location evidence="3 16">Cytoplasm</location>
    </subcellularLocation>
</comment>
<sequence length="258" mass="27346">MLLAIDVGNTQTHVGTFHGTDLVEHWRFATVREATADEIASLLAGLLELRGLSLADLDGAIVSSVVPQLTHEYEQLSERYLRGALLLVGPEVRTGMPIRIDNPRELGTDRLVNAIAAYERYASACIVVDFGTATNYDAVSADGEYLGGVFAPGIEISMEALSERAAKLPRVDFEAPAETIGRSTLTAMQSGLIYGTAGQVDGMVARMREELGVEAAAIATGGLAGGIVPFCAEISEIDDELTLTGLRLIHERNSASAG</sequence>
<dbReference type="GO" id="GO:0005524">
    <property type="term" value="F:ATP binding"/>
    <property type="evidence" value="ECO:0007669"/>
    <property type="project" value="UniProtKB-UniRule"/>
</dbReference>
<keyword evidence="7 16" id="KW-0963">Cytoplasm</keyword>
<evidence type="ECO:0000256" key="10">
    <source>
        <dbReference type="ARBA" id="ARBA00022777"/>
    </source>
</evidence>
<evidence type="ECO:0000256" key="15">
    <source>
        <dbReference type="ARBA" id="ARBA00040883"/>
    </source>
</evidence>
<feature type="binding site" evidence="16">
    <location>
        <position position="132"/>
    </location>
    <ligand>
        <name>ATP</name>
        <dbReference type="ChEBI" id="CHEBI:30616"/>
    </ligand>
</feature>
<keyword evidence="9 16" id="KW-0547">Nucleotide-binding</keyword>
<evidence type="ECO:0000256" key="12">
    <source>
        <dbReference type="ARBA" id="ARBA00022958"/>
    </source>
</evidence>
<dbReference type="AlphaFoldDB" id="A0A6J4SQK8"/>
<evidence type="ECO:0000256" key="5">
    <source>
        <dbReference type="ARBA" id="ARBA00011738"/>
    </source>
</evidence>